<organism evidence="3 4">
    <name type="scientific">Polluticaenibacter yanchengensis</name>
    <dbReference type="NCBI Taxonomy" id="3014562"/>
    <lineage>
        <taxon>Bacteria</taxon>
        <taxon>Pseudomonadati</taxon>
        <taxon>Bacteroidota</taxon>
        <taxon>Chitinophagia</taxon>
        <taxon>Chitinophagales</taxon>
        <taxon>Chitinophagaceae</taxon>
        <taxon>Polluticaenibacter</taxon>
    </lineage>
</organism>
<feature type="domain" description="HMA" evidence="2">
    <location>
        <begin position="33"/>
        <end position="101"/>
    </location>
</feature>
<feature type="chain" id="PRO_5046743064" evidence="1">
    <location>
        <begin position="23"/>
        <end position="112"/>
    </location>
</feature>
<evidence type="ECO:0000313" key="4">
    <source>
        <dbReference type="Proteomes" id="UP001210231"/>
    </source>
</evidence>
<sequence>MNSLKTILISIFCLLFANISTAQNNTPAKDTEKTVNLKVKGVTCSGDLKTIAGNVEKLKGVKSCKAEKPGATTRFQVIYNPALVSEKEIQAAIEGTEGCENPDDRPYKVKIK</sequence>
<dbReference type="RefSeq" id="WP_407032404.1">
    <property type="nucleotide sequence ID" value="NZ_JAQGEF010000022.1"/>
</dbReference>
<gene>
    <name evidence="3" type="ORF">O3P16_14760</name>
</gene>
<feature type="signal peptide" evidence="1">
    <location>
        <begin position="1"/>
        <end position="22"/>
    </location>
</feature>
<comment type="caution">
    <text evidence="3">The sequence shown here is derived from an EMBL/GenBank/DDBJ whole genome shotgun (WGS) entry which is preliminary data.</text>
</comment>
<dbReference type="InterPro" id="IPR006121">
    <property type="entry name" value="HMA_dom"/>
</dbReference>
<dbReference type="CDD" id="cd00371">
    <property type="entry name" value="HMA"/>
    <property type="match status" value="1"/>
</dbReference>
<dbReference type="PROSITE" id="PS50846">
    <property type="entry name" value="HMA_2"/>
    <property type="match status" value="1"/>
</dbReference>
<keyword evidence="1" id="KW-0732">Signal</keyword>
<dbReference type="EMBL" id="JAQGEF010000022">
    <property type="protein sequence ID" value="MDA3616074.1"/>
    <property type="molecule type" value="Genomic_DNA"/>
</dbReference>
<keyword evidence="4" id="KW-1185">Reference proteome</keyword>
<dbReference type="SUPFAM" id="SSF55008">
    <property type="entry name" value="HMA, heavy metal-associated domain"/>
    <property type="match status" value="1"/>
</dbReference>
<evidence type="ECO:0000259" key="2">
    <source>
        <dbReference type="PROSITE" id="PS50846"/>
    </source>
</evidence>
<dbReference type="InterPro" id="IPR036163">
    <property type="entry name" value="HMA_dom_sf"/>
</dbReference>
<protein>
    <submittedName>
        <fullName evidence="3">Heavy metal-associated domain-containing protein</fullName>
    </submittedName>
</protein>
<name>A0ABT4UMJ9_9BACT</name>
<dbReference type="Gene3D" id="3.30.70.100">
    <property type="match status" value="1"/>
</dbReference>
<evidence type="ECO:0000256" key="1">
    <source>
        <dbReference type="SAM" id="SignalP"/>
    </source>
</evidence>
<evidence type="ECO:0000313" key="3">
    <source>
        <dbReference type="EMBL" id="MDA3616074.1"/>
    </source>
</evidence>
<proteinExistence type="predicted"/>
<reference evidence="3 4" key="1">
    <citation type="submission" date="2022-12" db="EMBL/GenBank/DDBJ databases">
        <title>Chitinophagaceae gen. sp. nov., a new member of the family Chitinophagaceae, isolated from soil in a chemical factory.</title>
        <authorList>
            <person name="Ke Z."/>
        </authorList>
    </citation>
    <scope>NUCLEOTIDE SEQUENCE [LARGE SCALE GENOMIC DNA]</scope>
    <source>
        <strain evidence="3 4">LY-5</strain>
    </source>
</reference>
<dbReference type="Proteomes" id="UP001210231">
    <property type="component" value="Unassembled WGS sequence"/>
</dbReference>
<accession>A0ABT4UMJ9</accession>